<accession>A0A8J2PTJ4</accession>
<dbReference type="AlphaFoldDB" id="A0A8J2PTJ4"/>
<reference evidence="1" key="1">
    <citation type="submission" date="2021-06" db="EMBL/GenBank/DDBJ databases">
        <authorList>
            <person name="Hodson N. C."/>
            <person name="Mongue J. A."/>
            <person name="Jaron S. K."/>
        </authorList>
    </citation>
    <scope>NUCLEOTIDE SEQUENCE</scope>
</reference>
<gene>
    <name evidence="1" type="ORF">AFUS01_LOCUS45660</name>
</gene>
<name>A0A8J2PTJ4_9HEXA</name>
<comment type="caution">
    <text evidence="1">The sequence shown here is derived from an EMBL/GenBank/DDBJ whole genome shotgun (WGS) entry which is preliminary data.</text>
</comment>
<sequence length="79" mass="8571">MNVTSHEFERKKTAQPVTKISEVPEHIGAGTFVIIIVWDNSGEDGVSEATISLEYRFIILCSGSGSGSGLWERDDGDEA</sequence>
<proteinExistence type="predicted"/>
<organism evidence="1 2">
    <name type="scientific">Allacma fusca</name>
    <dbReference type="NCBI Taxonomy" id="39272"/>
    <lineage>
        <taxon>Eukaryota</taxon>
        <taxon>Metazoa</taxon>
        <taxon>Ecdysozoa</taxon>
        <taxon>Arthropoda</taxon>
        <taxon>Hexapoda</taxon>
        <taxon>Collembola</taxon>
        <taxon>Symphypleona</taxon>
        <taxon>Sminthuridae</taxon>
        <taxon>Allacma</taxon>
    </lineage>
</organism>
<dbReference type="Proteomes" id="UP000708208">
    <property type="component" value="Unassembled WGS sequence"/>
</dbReference>
<evidence type="ECO:0000313" key="1">
    <source>
        <dbReference type="EMBL" id="CAG7836415.1"/>
    </source>
</evidence>
<protein>
    <submittedName>
        <fullName evidence="1">Uncharacterized protein</fullName>
    </submittedName>
</protein>
<dbReference type="EMBL" id="CAJVCH010571015">
    <property type="protein sequence ID" value="CAG7836415.1"/>
    <property type="molecule type" value="Genomic_DNA"/>
</dbReference>
<evidence type="ECO:0000313" key="2">
    <source>
        <dbReference type="Proteomes" id="UP000708208"/>
    </source>
</evidence>
<keyword evidence="2" id="KW-1185">Reference proteome</keyword>